<feature type="compositionally biased region" description="Polar residues" evidence="1">
    <location>
        <begin position="244"/>
        <end position="262"/>
    </location>
</feature>
<reference evidence="3 4" key="2">
    <citation type="submission" date="2018-11" db="EMBL/GenBank/DDBJ databases">
        <authorList>
            <consortium name="Pathogen Informatics"/>
        </authorList>
    </citation>
    <scope>NUCLEOTIDE SEQUENCE [LARGE SCALE GENOMIC DNA]</scope>
</reference>
<dbReference type="EMBL" id="UYRR01033638">
    <property type="protein sequence ID" value="VDK59237.1"/>
    <property type="molecule type" value="Genomic_DNA"/>
</dbReference>
<gene>
    <name evidence="3" type="ORF">ASIM_LOCUS17001</name>
</gene>
<evidence type="ECO:0000256" key="1">
    <source>
        <dbReference type="SAM" id="MobiDB-lite"/>
    </source>
</evidence>
<feature type="domain" description="Ground-like" evidence="2">
    <location>
        <begin position="314"/>
        <end position="381"/>
    </location>
</feature>
<dbReference type="WBParaSite" id="ASIM_0001759701-mRNA-1">
    <property type="protein sequence ID" value="ASIM_0001759701-mRNA-1"/>
    <property type="gene ID" value="ASIM_0001759701"/>
</dbReference>
<organism evidence="5">
    <name type="scientific">Anisakis simplex</name>
    <name type="common">Herring worm</name>
    <dbReference type="NCBI Taxonomy" id="6269"/>
    <lineage>
        <taxon>Eukaryota</taxon>
        <taxon>Metazoa</taxon>
        <taxon>Ecdysozoa</taxon>
        <taxon>Nematoda</taxon>
        <taxon>Chromadorea</taxon>
        <taxon>Rhabditida</taxon>
        <taxon>Spirurina</taxon>
        <taxon>Ascaridomorpha</taxon>
        <taxon>Ascaridoidea</taxon>
        <taxon>Anisakidae</taxon>
        <taxon>Anisakis</taxon>
        <taxon>Anisakis simplex complex</taxon>
    </lineage>
</organism>
<dbReference type="Pfam" id="PF04155">
    <property type="entry name" value="Ground-like"/>
    <property type="match status" value="1"/>
</dbReference>
<dbReference type="AlphaFoldDB" id="A0A0M3K9F3"/>
<evidence type="ECO:0000313" key="3">
    <source>
        <dbReference type="EMBL" id="VDK59237.1"/>
    </source>
</evidence>
<protein>
    <submittedName>
        <fullName evidence="5">Leucine-rich repeat extensin-like protein 2</fullName>
    </submittedName>
</protein>
<evidence type="ECO:0000313" key="5">
    <source>
        <dbReference type="WBParaSite" id="ASIM_0001759701-mRNA-1"/>
    </source>
</evidence>
<sequence>MGNLGIAVVDKSDLLIDGKLAIAKSFLIDAFLFGTLQPNNCCPQPKGCCSTEQITPNLFKPLPLFPQPGLLNTNPLFPQLGSPLPPLAGLSSSSSLSSCCCCPSPSPVNPPLFPPLLPPMSSLFPPLQSNNLCCTQSSNQLQSMCCPSNPLTLPLFPRPTVPRPYINGPMPPAPPLVLPQPRPQPQIIYSHPPSTKPLGEGLIVPVMLPSTSPTSSPLSSGYDTEIEDLVSSSDNKDSFQSSDGYSSVNDNNSDNGQSESEYFPTVHSNVDASDLSTYSPSSKEFDSKLERKESARYNLDDYNRYDKIADDVQNQCNNQRLKAILNKWMVASDVEHSQKVIQKAITRYFDRYLLVCSPHPLNISLTMPSFCAHSLDNVFCYLSAA</sequence>
<dbReference type="Proteomes" id="UP000267096">
    <property type="component" value="Unassembled WGS sequence"/>
</dbReference>
<name>A0A0M3K9F3_ANISI</name>
<reference evidence="5" key="1">
    <citation type="submission" date="2017-02" db="UniProtKB">
        <authorList>
            <consortium name="WormBaseParasite"/>
        </authorList>
    </citation>
    <scope>IDENTIFICATION</scope>
</reference>
<accession>A0A0M3K9F3</accession>
<proteinExistence type="predicted"/>
<evidence type="ECO:0000259" key="2">
    <source>
        <dbReference type="Pfam" id="PF04155"/>
    </source>
</evidence>
<evidence type="ECO:0000313" key="4">
    <source>
        <dbReference type="Proteomes" id="UP000267096"/>
    </source>
</evidence>
<keyword evidence="4" id="KW-1185">Reference proteome</keyword>
<dbReference type="OrthoDB" id="10662016at2759"/>
<feature type="region of interest" description="Disordered" evidence="1">
    <location>
        <begin position="230"/>
        <end position="262"/>
    </location>
</feature>
<dbReference type="InterPro" id="IPR007284">
    <property type="entry name" value="Ground-like_dom"/>
</dbReference>